<feature type="domain" description="SUEL-type lectin" evidence="5">
    <location>
        <begin position="155"/>
        <end position="248"/>
    </location>
</feature>
<evidence type="ECO:0000256" key="4">
    <source>
        <dbReference type="SAM" id="Phobius"/>
    </source>
</evidence>
<proteinExistence type="inferred from homology"/>
<keyword evidence="4" id="KW-0812">Transmembrane</keyword>
<comment type="caution">
    <text evidence="6">The sequence shown here is derived from an EMBL/GenBank/DDBJ whole genome shotgun (WGS) entry which is preliminary data.</text>
</comment>
<evidence type="ECO:0000313" key="7">
    <source>
        <dbReference type="Proteomes" id="UP000193719"/>
    </source>
</evidence>
<evidence type="ECO:0000259" key="5">
    <source>
        <dbReference type="Pfam" id="PF02140"/>
    </source>
</evidence>
<dbReference type="OrthoDB" id="407658at2759"/>
<dbReference type="Gene3D" id="3.90.550.10">
    <property type="entry name" value="Spore Coat Polysaccharide Biosynthesis Protein SpsA, Chain A"/>
    <property type="match status" value="1"/>
</dbReference>
<keyword evidence="3" id="KW-0808">Transferase</keyword>
<dbReference type="CDD" id="cd22823">
    <property type="entry name" value="Gal_Rha_Lectin"/>
    <property type="match status" value="1"/>
</dbReference>
<reference evidence="6 7" key="2">
    <citation type="submission" date="2016-08" db="EMBL/GenBank/DDBJ databases">
        <title>Pervasive Adenine N6-methylation of Active Genes in Fungi.</title>
        <authorList>
            <consortium name="DOE Joint Genome Institute"/>
            <person name="Mondo S.J."/>
            <person name="Dannebaum R.O."/>
            <person name="Kuo R.C."/>
            <person name="Labutti K."/>
            <person name="Haridas S."/>
            <person name="Kuo A."/>
            <person name="Salamov A."/>
            <person name="Ahrendt S.R."/>
            <person name="Lipzen A."/>
            <person name="Sullivan W."/>
            <person name="Andreopoulos W.B."/>
            <person name="Clum A."/>
            <person name="Lindquist E."/>
            <person name="Daum C."/>
            <person name="Ramamoorthy G.K."/>
            <person name="Gryganskyi A."/>
            <person name="Culley D."/>
            <person name="Magnuson J.K."/>
            <person name="James T.Y."/>
            <person name="O'Malley M.A."/>
            <person name="Stajich J.E."/>
            <person name="Spatafora J.W."/>
            <person name="Visel A."/>
            <person name="Grigoriev I.V."/>
        </authorList>
    </citation>
    <scope>NUCLEOTIDE SEQUENCE [LARGE SCALE GENOMIC DNA]</scope>
    <source>
        <strain evidence="7">finn</strain>
    </source>
</reference>
<feature type="transmembrane region" description="Helical" evidence="4">
    <location>
        <begin position="25"/>
        <end position="46"/>
    </location>
</feature>
<protein>
    <recommendedName>
        <fullName evidence="5">SUEL-type lectin domain-containing protein</fullName>
    </recommendedName>
</protein>
<organism evidence="6 7">
    <name type="scientific">Piromyces finnis</name>
    <dbReference type="NCBI Taxonomy" id="1754191"/>
    <lineage>
        <taxon>Eukaryota</taxon>
        <taxon>Fungi</taxon>
        <taxon>Fungi incertae sedis</taxon>
        <taxon>Chytridiomycota</taxon>
        <taxon>Chytridiomycota incertae sedis</taxon>
        <taxon>Neocallimastigomycetes</taxon>
        <taxon>Neocallimastigales</taxon>
        <taxon>Neocallimastigaceae</taxon>
        <taxon>Piromyces</taxon>
    </lineage>
</organism>
<evidence type="ECO:0000256" key="1">
    <source>
        <dbReference type="ARBA" id="ARBA00005664"/>
    </source>
</evidence>
<dbReference type="Pfam" id="PF02140">
    <property type="entry name" value="SUEL_Lectin"/>
    <property type="match status" value="1"/>
</dbReference>
<dbReference type="STRING" id="1754191.A0A1Y1V243"/>
<comment type="similarity">
    <text evidence="1">Belongs to the glycosyltransferase 34 family.</text>
</comment>
<dbReference type="AlphaFoldDB" id="A0A1Y1V243"/>
<dbReference type="InterPro" id="IPR029044">
    <property type="entry name" value="Nucleotide-diphossugar_trans"/>
</dbReference>
<dbReference type="InterPro" id="IPR000922">
    <property type="entry name" value="Lectin_gal-bd_dom"/>
</dbReference>
<dbReference type="GO" id="GO:0000139">
    <property type="term" value="C:Golgi membrane"/>
    <property type="evidence" value="ECO:0007669"/>
    <property type="project" value="TreeGrafter"/>
</dbReference>
<dbReference type="GO" id="GO:0006487">
    <property type="term" value="P:protein N-linked glycosylation"/>
    <property type="evidence" value="ECO:0007669"/>
    <property type="project" value="TreeGrafter"/>
</dbReference>
<evidence type="ECO:0000256" key="3">
    <source>
        <dbReference type="ARBA" id="ARBA00022679"/>
    </source>
</evidence>
<keyword evidence="2" id="KW-0328">Glycosyltransferase</keyword>
<dbReference type="Proteomes" id="UP000193719">
    <property type="component" value="Unassembled WGS sequence"/>
</dbReference>
<evidence type="ECO:0000256" key="2">
    <source>
        <dbReference type="ARBA" id="ARBA00022676"/>
    </source>
</evidence>
<reference evidence="6 7" key="1">
    <citation type="submission" date="2016-08" db="EMBL/GenBank/DDBJ databases">
        <title>Genomes of anaerobic fungi encode conserved fungal cellulosomes for biomass hydrolysis.</title>
        <authorList>
            <consortium name="DOE Joint Genome Institute"/>
            <person name="Haitjema C.H."/>
            <person name="Gilmore S.P."/>
            <person name="Henske J.K."/>
            <person name="Solomon K.V."/>
            <person name="De Groot R."/>
            <person name="Kuo A."/>
            <person name="Mondo S.J."/>
            <person name="Salamov A.A."/>
            <person name="Labutti K."/>
            <person name="Zhao Z."/>
            <person name="Chiniquy J."/>
            <person name="Barry K."/>
            <person name="Brewer H.M."/>
            <person name="Purvine S.O."/>
            <person name="Wright A.T."/>
            <person name="Boxma B."/>
            <person name="Van Alen T."/>
            <person name="Hackstein J.H."/>
            <person name="Baker S.E."/>
            <person name="Grigoriev I.V."/>
            <person name="O'Malley M.A."/>
        </authorList>
    </citation>
    <scope>NUCLEOTIDE SEQUENCE [LARGE SCALE GENOMIC DNA]</scope>
    <source>
        <strain evidence="7">finn</strain>
    </source>
</reference>
<gene>
    <name evidence="6" type="ORF">BCR36DRAFT_585605</name>
</gene>
<dbReference type="EMBL" id="MCFH01000039">
    <property type="protein sequence ID" value="ORX45580.1"/>
    <property type="molecule type" value="Genomic_DNA"/>
</dbReference>
<dbReference type="GO" id="GO:0016757">
    <property type="term" value="F:glycosyltransferase activity"/>
    <property type="evidence" value="ECO:0007669"/>
    <property type="project" value="UniProtKB-KW"/>
</dbReference>
<dbReference type="SUPFAM" id="SSF53448">
    <property type="entry name" value="Nucleotide-diphospho-sugar transferases"/>
    <property type="match status" value="1"/>
</dbReference>
<dbReference type="PANTHER" id="PTHR31306">
    <property type="entry name" value="ALPHA-1,6-MANNOSYLTRANSFERASE MNN11-RELATED"/>
    <property type="match status" value="1"/>
</dbReference>
<dbReference type="Pfam" id="PF05637">
    <property type="entry name" value="Glyco_transf_34"/>
    <property type="match status" value="2"/>
</dbReference>
<sequence length="506" mass="60055">MREQEYTLIGNPAIYQKRIARKSVLIKKIIGIICYTTIVIFLTYYITSHQSSSDNDNAEVDTNRTYIHIPEDSKLFELTDFYPVNGNNTKGPITINREKDNGKKVNLYEKIVNITDNEIENFYNDYETFDSLEDKLAMKDEYFCESQGYKNEYEIKCPLYYHIVIDKSFYGRYARDLKHCTEGYDGEKKSKSNLLRSKNMITKCGSDYTSNIKESCEGHENCKIFPSLSEFRDSCTDIYKYVHIKYHCEKDKKIKKPNFAIAMYADKIKVNSVYENAISEFYQYSDIHNYKFFLNREKYDNERNTYYMKINTLIEVVIQGLKTKAYDWVLWVDSDAVLTNPNIKLEAFVPTDSDIHILFGIDRNGFNAGVILMRVHSWTLNFLMRAKSLQYFKKEKNLFFVDQSAINNVLVGDHEERHYMIIPRNWINRYVNPNEAIIPKAFIYHLAGRNEKEKEANELRDKVYNVLSTDPKWFREFTNKKLRKEVLQYYEKNKDVNNRKKLEFQI</sequence>
<keyword evidence="4" id="KW-0472">Membrane</keyword>
<dbReference type="Gene3D" id="2.60.120.740">
    <property type="match status" value="1"/>
</dbReference>
<dbReference type="GO" id="GO:0030246">
    <property type="term" value="F:carbohydrate binding"/>
    <property type="evidence" value="ECO:0007669"/>
    <property type="project" value="InterPro"/>
</dbReference>
<evidence type="ECO:0000313" key="6">
    <source>
        <dbReference type="EMBL" id="ORX45580.1"/>
    </source>
</evidence>
<name>A0A1Y1V243_9FUNG</name>
<keyword evidence="7" id="KW-1185">Reference proteome</keyword>
<dbReference type="PANTHER" id="PTHR31306:SF4">
    <property type="entry name" value="ALPHA-1,2-GALACTOSYLTRANSFERASE"/>
    <property type="match status" value="1"/>
</dbReference>
<accession>A0A1Y1V243</accession>
<dbReference type="InterPro" id="IPR043159">
    <property type="entry name" value="Lectin_gal-bd_sf"/>
</dbReference>
<keyword evidence="4" id="KW-1133">Transmembrane helix</keyword>
<dbReference type="InterPro" id="IPR008630">
    <property type="entry name" value="Glyco_trans_34"/>
</dbReference>